<feature type="compositionally biased region" description="Polar residues" evidence="6">
    <location>
        <begin position="94"/>
        <end position="103"/>
    </location>
</feature>
<feature type="compositionally biased region" description="Polar residues" evidence="6">
    <location>
        <begin position="7"/>
        <end position="17"/>
    </location>
</feature>
<feature type="region of interest" description="Disordered" evidence="6">
    <location>
        <begin position="52"/>
        <end position="113"/>
    </location>
</feature>
<keyword evidence="2" id="KW-0805">Transcription regulation</keyword>
<proteinExistence type="predicted"/>
<feature type="domain" description="Myb-like" evidence="7">
    <location>
        <begin position="105"/>
        <end position="157"/>
    </location>
</feature>
<feature type="compositionally biased region" description="Polar residues" evidence="6">
    <location>
        <begin position="66"/>
        <end position="77"/>
    </location>
</feature>
<evidence type="ECO:0000259" key="7">
    <source>
        <dbReference type="PROSITE" id="PS50090"/>
    </source>
</evidence>
<evidence type="ECO:0000313" key="10">
    <source>
        <dbReference type="EMBL" id="CAA7402814.1"/>
    </source>
</evidence>
<dbReference type="PROSITE" id="PS51293">
    <property type="entry name" value="SANT"/>
    <property type="match status" value="1"/>
</dbReference>
<keyword evidence="11" id="KW-1185">Reference proteome</keyword>
<evidence type="ECO:0000256" key="5">
    <source>
        <dbReference type="ARBA" id="ARBA00023242"/>
    </source>
</evidence>
<organism evidence="10 11">
    <name type="scientific">Spirodela intermedia</name>
    <name type="common">Intermediate duckweed</name>
    <dbReference type="NCBI Taxonomy" id="51605"/>
    <lineage>
        <taxon>Eukaryota</taxon>
        <taxon>Viridiplantae</taxon>
        <taxon>Streptophyta</taxon>
        <taxon>Embryophyta</taxon>
        <taxon>Tracheophyta</taxon>
        <taxon>Spermatophyta</taxon>
        <taxon>Magnoliopsida</taxon>
        <taxon>Liliopsida</taxon>
        <taxon>Araceae</taxon>
        <taxon>Lemnoideae</taxon>
        <taxon>Spirodela</taxon>
    </lineage>
</organism>
<dbReference type="InterPro" id="IPR009057">
    <property type="entry name" value="Homeodomain-like_sf"/>
</dbReference>
<dbReference type="Gene3D" id="1.10.10.60">
    <property type="entry name" value="Homeodomain-like"/>
    <property type="match status" value="1"/>
</dbReference>
<dbReference type="SUPFAM" id="SSF46689">
    <property type="entry name" value="Homeodomain-like"/>
    <property type="match status" value="1"/>
</dbReference>
<dbReference type="GO" id="GO:0003677">
    <property type="term" value="F:DNA binding"/>
    <property type="evidence" value="ECO:0007669"/>
    <property type="project" value="UniProtKB-KW"/>
</dbReference>
<dbReference type="Proteomes" id="UP000663760">
    <property type="component" value="Chromosome 9"/>
</dbReference>
<keyword evidence="3" id="KW-0238">DNA-binding</keyword>
<evidence type="ECO:0000256" key="1">
    <source>
        <dbReference type="ARBA" id="ARBA00004123"/>
    </source>
</evidence>
<dbReference type="Pfam" id="PF00249">
    <property type="entry name" value="Myb_DNA-binding"/>
    <property type="match status" value="1"/>
</dbReference>
<evidence type="ECO:0000259" key="8">
    <source>
        <dbReference type="PROSITE" id="PS51293"/>
    </source>
</evidence>
<dbReference type="GO" id="GO:0006355">
    <property type="term" value="P:regulation of DNA-templated transcription"/>
    <property type="evidence" value="ECO:0007669"/>
    <property type="project" value="UniProtKB-ARBA"/>
</dbReference>
<dbReference type="SMART" id="SM00717">
    <property type="entry name" value="SANT"/>
    <property type="match status" value="1"/>
</dbReference>
<protein>
    <submittedName>
        <fullName evidence="10">Uncharacterized protein</fullName>
    </submittedName>
</protein>
<dbReference type="PANTHER" id="PTHR44191">
    <property type="entry name" value="TRANSCRIPTION FACTOR KUA1"/>
    <property type="match status" value="1"/>
</dbReference>
<dbReference type="GO" id="GO:0009723">
    <property type="term" value="P:response to ethylene"/>
    <property type="evidence" value="ECO:0007669"/>
    <property type="project" value="TreeGrafter"/>
</dbReference>
<evidence type="ECO:0000256" key="6">
    <source>
        <dbReference type="SAM" id="MobiDB-lite"/>
    </source>
</evidence>
<feature type="region of interest" description="Disordered" evidence="6">
    <location>
        <begin position="1"/>
        <end position="25"/>
    </location>
</feature>
<dbReference type="OrthoDB" id="118550at2759"/>
<gene>
    <name evidence="10" type="ORF">SI8410_09013492</name>
</gene>
<dbReference type="GO" id="GO:0005634">
    <property type="term" value="C:nucleus"/>
    <property type="evidence" value="ECO:0007669"/>
    <property type="project" value="UniProtKB-SubCell"/>
</dbReference>
<feature type="compositionally biased region" description="Basic and acidic residues" evidence="6">
    <location>
        <begin position="104"/>
        <end position="113"/>
    </location>
</feature>
<evidence type="ECO:0000313" key="11">
    <source>
        <dbReference type="Proteomes" id="UP000663760"/>
    </source>
</evidence>
<keyword evidence="5" id="KW-0539">Nucleus</keyword>
<dbReference type="PROSITE" id="PS50090">
    <property type="entry name" value="MYB_LIKE"/>
    <property type="match status" value="1"/>
</dbReference>
<accession>A0A7I8L0T8</accession>
<comment type="subcellular location">
    <subcellularLocation>
        <location evidence="1">Nucleus</location>
    </subcellularLocation>
</comment>
<feature type="domain" description="HTH myb-type" evidence="9">
    <location>
        <begin position="105"/>
        <end position="161"/>
    </location>
</feature>
<name>A0A7I8L0T8_SPIIN</name>
<reference evidence="10" key="1">
    <citation type="submission" date="2020-02" db="EMBL/GenBank/DDBJ databases">
        <authorList>
            <person name="Scholz U."/>
            <person name="Mascher M."/>
            <person name="Fiebig A."/>
        </authorList>
    </citation>
    <scope>NUCLEOTIDE SEQUENCE</scope>
</reference>
<dbReference type="FunFam" id="1.10.10.60:FF:000009">
    <property type="entry name" value="transcription factor MYB1R1"/>
    <property type="match status" value="1"/>
</dbReference>
<dbReference type="PROSITE" id="PS51294">
    <property type="entry name" value="HTH_MYB"/>
    <property type="match status" value="1"/>
</dbReference>
<dbReference type="AlphaFoldDB" id="A0A7I8L0T8"/>
<feature type="domain" description="SANT" evidence="8">
    <location>
        <begin position="113"/>
        <end position="161"/>
    </location>
</feature>
<dbReference type="InterPro" id="IPR017930">
    <property type="entry name" value="Myb_dom"/>
</dbReference>
<keyword evidence="4" id="KW-0804">Transcription</keyword>
<dbReference type="InterPro" id="IPR017884">
    <property type="entry name" value="SANT_dom"/>
</dbReference>
<dbReference type="CDD" id="cd00167">
    <property type="entry name" value="SANT"/>
    <property type="match status" value="1"/>
</dbReference>
<dbReference type="GO" id="GO:0009744">
    <property type="term" value="P:response to sucrose"/>
    <property type="evidence" value="ECO:0007669"/>
    <property type="project" value="UniProtKB-ARBA"/>
</dbReference>
<dbReference type="NCBIfam" id="TIGR01557">
    <property type="entry name" value="myb_SHAQKYF"/>
    <property type="match status" value="1"/>
</dbReference>
<dbReference type="InterPro" id="IPR052245">
    <property type="entry name" value="Plant_Stress_Dev_TF"/>
</dbReference>
<evidence type="ECO:0000256" key="3">
    <source>
        <dbReference type="ARBA" id="ARBA00023125"/>
    </source>
</evidence>
<evidence type="ECO:0000256" key="4">
    <source>
        <dbReference type="ARBA" id="ARBA00023163"/>
    </source>
</evidence>
<dbReference type="InterPro" id="IPR006447">
    <property type="entry name" value="Myb_dom_plants"/>
</dbReference>
<evidence type="ECO:0000256" key="2">
    <source>
        <dbReference type="ARBA" id="ARBA00023015"/>
    </source>
</evidence>
<dbReference type="InterPro" id="IPR001005">
    <property type="entry name" value="SANT/Myb"/>
</dbReference>
<dbReference type="GO" id="GO:0009739">
    <property type="term" value="P:response to gibberellin"/>
    <property type="evidence" value="ECO:0007669"/>
    <property type="project" value="TreeGrafter"/>
</dbReference>
<sequence length="351" mass="37760">MARRCSHCSNNGHNSRTCPARAGVSGGSVGGGGVMLFGVRISEGGFMKKSASMGNISHCSSSSASPQAFTNPGSPTNDPLRDSGPGSSGYASDDPNQASCSSSRSERKKGVPWTEEEHRMFLMGLRRLGKGDWRGIARNFVVSRTPTQVASHAQKYFIRQSNSTRRKRRSSLFDMVPDLHIDQAPLPEEHAQCFTTGKPENPNAAPMQHLSPEQDTAQPELASCNPPEEVRGDVQRSNLPPMIPGFFPAYVPIPLSLWPSSAVAAEKEQVMWEAHEILKPTPFLPKDPANVDQLVRMSDLSLGDASAGRTEPSALSLELLGSSPRQSAFHVNAAVKAPALSQNNDNVVHAL</sequence>
<evidence type="ECO:0000259" key="9">
    <source>
        <dbReference type="PROSITE" id="PS51294"/>
    </source>
</evidence>
<dbReference type="PANTHER" id="PTHR44191:SF4">
    <property type="entry name" value="OS01G0187900 PROTEIN"/>
    <property type="match status" value="1"/>
</dbReference>
<dbReference type="EMBL" id="LR746272">
    <property type="protein sequence ID" value="CAA7402814.1"/>
    <property type="molecule type" value="Genomic_DNA"/>
</dbReference>